<evidence type="ECO:0000256" key="4">
    <source>
        <dbReference type="ARBA" id="ARBA00010499"/>
    </source>
</evidence>
<sequence>MSKLHAKEIVELGEIKMANHLPFVLFGGMNVLESKDLAFEIAETYIEICTRLDIPYVFKASFDKANRSSLHSFRGPGLEKGVQWLAEIKQKYHVPIITDVHEPYQAAPVAEVADIIQLPAFLSRQTDLVEAMAKTDAIINIKKAQFLSPREMSHILNKCLEAGNDKLILCERGSAFGYNNLVVDMLGFDTMKAMNVPVFFDVTHALQTPGGRADSAGGRRAQITTLARAGMATGLAGLFLEAHPNPDEAKCDGPCALRLSQLEPFLAQLKKLDSLVKGFEPLDTH</sequence>
<proteinExistence type="inferred from homology"/>
<evidence type="ECO:0000313" key="11">
    <source>
        <dbReference type="EMBL" id="OUY07053.1"/>
    </source>
</evidence>
<evidence type="ECO:0000256" key="1">
    <source>
        <dbReference type="ARBA" id="ARBA00004496"/>
    </source>
</evidence>
<evidence type="ECO:0000256" key="7">
    <source>
        <dbReference type="ARBA" id="ARBA00022985"/>
    </source>
</evidence>
<dbReference type="Proteomes" id="UP000196536">
    <property type="component" value="Unassembled WGS sequence"/>
</dbReference>
<comment type="subcellular location">
    <subcellularLocation>
        <location evidence="1 9">Cytoplasm</location>
    </subcellularLocation>
</comment>
<dbReference type="HAMAP" id="MF_00056">
    <property type="entry name" value="KDO8P_synth"/>
    <property type="match status" value="1"/>
</dbReference>
<evidence type="ECO:0000256" key="5">
    <source>
        <dbReference type="ARBA" id="ARBA00022490"/>
    </source>
</evidence>
<dbReference type="NCBIfam" id="NF003543">
    <property type="entry name" value="PRK05198.1"/>
    <property type="match status" value="1"/>
</dbReference>
<dbReference type="Pfam" id="PF00793">
    <property type="entry name" value="DAHP_synth_1"/>
    <property type="match status" value="1"/>
</dbReference>
<dbReference type="AlphaFoldDB" id="A0A1Z9YXY7"/>
<evidence type="ECO:0000256" key="2">
    <source>
        <dbReference type="ARBA" id="ARBA00004756"/>
    </source>
</evidence>
<evidence type="ECO:0000256" key="8">
    <source>
        <dbReference type="ARBA" id="ARBA00049112"/>
    </source>
</evidence>
<evidence type="ECO:0000256" key="6">
    <source>
        <dbReference type="ARBA" id="ARBA00022679"/>
    </source>
</evidence>
<keyword evidence="12" id="KW-1185">Reference proteome</keyword>
<dbReference type="InterPro" id="IPR013785">
    <property type="entry name" value="Aldolase_TIM"/>
</dbReference>
<accession>A0A1Z9YXY7</accession>
<dbReference type="InterPro" id="IPR006269">
    <property type="entry name" value="KDO8P_synthase"/>
</dbReference>
<gene>
    <name evidence="9" type="primary">kdsA</name>
    <name evidence="11" type="ORF">CAP51_10205</name>
</gene>
<keyword evidence="6 9" id="KW-0808">Transferase</keyword>
<dbReference type="UniPathway" id="UPA00030"/>
<evidence type="ECO:0000313" key="12">
    <source>
        <dbReference type="Proteomes" id="UP000196536"/>
    </source>
</evidence>
<dbReference type="NCBIfam" id="TIGR01362">
    <property type="entry name" value="KDO8P_synth"/>
    <property type="match status" value="1"/>
</dbReference>
<name>A0A1Z9YXY7_9GAMM</name>
<dbReference type="RefSeq" id="WP_087620652.1">
    <property type="nucleotide sequence ID" value="NZ_JAKVJF010000012.1"/>
</dbReference>
<dbReference type="PANTHER" id="PTHR21057">
    <property type="entry name" value="PHOSPHO-2-DEHYDRO-3-DEOXYHEPTONATE ALDOLASE"/>
    <property type="match status" value="1"/>
</dbReference>
<comment type="catalytic activity">
    <reaction evidence="8 9">
        <text>D-arabinose 5-phosphate + phosphoenolpyruvate + H2O = 3-deoxy-alpha-D-manno-2-octulosonate-8-phosphate + phosphate</text>
        <dbReference type="Rhea" id="RHEA:14053"/>
        <dbReference type="ChEBI" id="CHEBI:15377"/>
        <dbReference type="ChEBI" id="CHEBI:43474"/>
        <dbReference type="ChEBI" id="CHEBI:57693"/>
        <dbReference type="ChEBI" id="CHEBI:58702"/>
        <dbReference type="ChEBI" id="CHEBI:85985"/>
        <dbReference type="EC" id="2.5.1.55"/>
    </reaction>
</comment>
<reference evidence="11 12" key="1">
    <citation type="submission" date="2017-05" db="EMBL/GenBank/DDBJ databases">
        <title>Acinetobacter populi ANC 5415 (= PBJ7), whole genome shotgun sequencing project.</title>
        <authorList>
            <person name="Nemec A."/>
            <person name="Radolfova-Krizova L."/>
        </authorList>
    </citation>
    <scope>NUCLEOTIDE SEQUENCE [LARGE SCALE GENOMIC DNA]</scope>
    <source>
        <strain evidence="11 12">PBJ7</strain>
    </source>
</reference>
<comment type="pathway">
    <text evidence="3 9">Carbohydrate biosynthesis; 3-deoxy-D-manno-octulosonate biosynthesis; 3-deoxy-D-manno-octulosonate from D-ribulose 5-phosphate: step 2/3.</text>
</comment>
<dbReference type="Gene3D" id="3.20.20.70">
    <property type="entry name" value="Aldolase class I"/>
    <property type="match status" value="1"/>
</dbReference>
<protein>
    <recommendedName>
        <fullName evidence="9">2-dehydro-3-deoxyphosphooctonate aldolase</fullName>
        <ecNumber evidence="9">2.5.1.55</ecNumber>
    </recommendedName>
    <alternativeName>
        <fullName evidence="9">3-deoxy-D-manno-octulosonic acid 8-phosphate synthase</fullName>
    </alternativeName>
    <alternativeName>
        <fullName evidence="9">KDO-8-phosphate synthase</fullName>
        <shortName evidence="9">KDO 8-P synthase</shortName>
        <shortName evidence="9">KDOPS</shortName>
    </alternativeName>
    <alternativeName>
        <fullName evidence="9">Phospho-2-dehydro-3-deoxyoctonate aldolase</fullName>
    </alternativeName>
</protein>
<evidence type="ECO:0000256" key="3">
    <source>
        <dbReference type="ARBA" id="ARBA00004845"/>
    </source>
</evidence>
<dbReference type="EMBL" id="NEXX01000003">
    <property type="protein sequence ID" value="OUY07053.1"/>
    <property type="molecule type" value="Genomic_DNA"/>
</dbReference>
<dbReference type="InterPro" id="IPR006218">
    <property type="entry name" value="DAHP1/KDSA"/>
</dbReference>
<dbReference type="GO" id="GO:0008676">
    <property type="term" value="F:3-deoxy-8-phosphooctulonate synthase activity"/>
    <property type="evidence" value="ECO:0007669"/>
    <property type="project" value="UniProtKB-UniRule"/>
</dbReference>
<evidence type="ECO:0000259" key="10">
    <source>
        <dbReference type="Pfam" id="PF00793"/>
    </source>
</evidence>
<comment type="caution">
    <text evidence="11">The sequence shown here is derived from an EMBL/GenBank/DDBJ whole genome shotgun (WGS) entry which is preliminary data.</text>
</comment>
<evidence type="ECO:0000256" key="9">
    <source>
        <dbReference type="HAMAP-Rule" id="MF_00056"/>
    </source>
</evidence>
<feature type="domain" description="DAHP synthetase I/KDSA" evidence="10">
    <location>
        <begin position="14"/>
        <end position="276"/>
    </location>
</feature>
<organism evidence="11 12">
    <name type="scientific">Acinetobacter populi</name>
    <dbReference type="NCBI Taxonomy" id="1582270"/>
    <lineage>
        <taxon>Bacteria</taxon>
        <taxon>Pseudomonadati</taxon>
        <taxon>Pseudomonadota</taxon>
        <taxon>Gammaproteobacteria</taxon>
        <taxon>Moraxellales</taxon>
        <taxon>Moraxellaceae</taxon>
        <taxon>Acinetobacter</taxon>
    </lineage>
</organism>
<dbReference type="SUPFAM" id="SSF51569">
    <property type="entry name" value="Aldolase"/>
    <property type="match status" value="1"/>
</dbReference>
<dbReference type="GO" id="GO:0005737">
    <property type="term" value="C:cytoplasm"/>
    <property type="evidence" value="ECO:0007669"/>
    <property type="project" value="UniProtKB-SubCell"/>
</dbReference>
<dbReference type="OrthoDB" id="9776934at2"/>
<keyword evidence="7 9" id="KW-0448">Lipopolysaccharide biosynthesis</keyword>
<dbReference type="GO" id="GO:0019294">
    <property type="term" value="P:keto-3-deoxy-D-manno-octulosonic acid biosynthetic process"/>
    <property type="evidence" value="ECO:0007669"/>
    <property type="project" value="UniProtKB-UniRule"/>
</dbReference>
<dbReference type="UniPathway" id="UPA00357">
    <property type="reaction ID" value="UER00474"/>
</dbReference>
<comment type="similarity">
    <text evidence="4 9">Belongs to the KdsA family.</text>
</comment>
<comment type="pathway">
    <text evidence="2">Bacterial outer membrane biogenesis; lipopolysaccharide biosynthesis.</text>
</comment>
<dbReference type="EC" id="2.5.1.55" evidence="9"/>
<keyword evidence="5 9" id="KW-0963">Cytoplasm</keyword>